<reference evidence="1 2" key="1">
    <citation type="submission" date="2020-08" db="EMBL/GenBank/DDBJ databases">
        <title>Genome sequence of Sphingomonas sediminicola KACC 15039T.</title>
        <authorList>
            <person name="Hyun D.-W."/>
            <person name="Bae J.-W."/>
        </authorList>
    </citation>
    <scope>NUCLEOTIDE SEQUENCE [LARGE SCALE GENOMIC DNA]</scope>
    <source>
        <strain evidence="1 2">KACC 15039</strain>
    </source>
</reference>
<dbReference type="RefSeq" id="WP_187709505.1">
    <property type="nucleotide sequence ID" value="NZ_CP060782.1"/>
</dbReference>
<evidence type="ECO:0000313" key="2">
    <source>
        <dbReference type="Proteomes" id="UP000516105"/>
    </source>
</evidence>
<dbReference type="Proteomes" id="UP000516105">
    <property type="component" value="Chromosome"/>
</dbReference>
<dbReference type="SUPFAM" id="SSF53448">
    <property type="entry name" value="Nucleotide-diphospho-sugar transferases"/>
    <property type="match status" value="1"/>
</dbReference>
<sequence length="352" mass="37787">MRFGAAFLDAGDGKTGRGRLALGALIGAYQEDDSGGLTALLPLAGRTLVEYQVRCAAAAGASPIVVLVERIPAALNQAFERLRQEGLNLILVSDANEAATRFEAGELILVVGDGVAPPLDLLSGLADEADPLVFTVPDDAEHEANERIDGVSRWSGIALVDGRTLGSTAAVLGDWDLPSTLLRRTLQAGARQAPVPPEREPLLVHNPGDLQLFERSLIANSRSERTDLASKYILPLVEDFATEKLMETAVRPTWLLHLTLGLTLAAAFSFTRGWLWAGVVMLLLSTPLDLVARRLGMLRLRPIPPNNFSQLLLWPAAGLALVALSWWEARHGGAGEPLFARSVGPRLGRRTN</sequence>
<organism evidence="1 2">
    <name type="scientific">Sphingomonas sediminicola</name>
    <dbReference type="NCBI Taxonomy" id="386874"/>
    <lineage>
        <taxon>Bacteria</taxon>
        <taxon>Pseudomonadati</taxon>
        <taxon>Pseudomonadota</taxon>
        <taxon>Alphaproteobacteria</taxon>
        <taxon>Sphingomonadales</taxon>
        <taxon>Sphingomonadaceae</taxon>
        <taxon>Sphingomonas</taxon>
    </lineage>
</organism>
<dbReference type="InterPro" id="IPR029044">
    <property type="entry name" value="Nucleotide-diphossugar_trans"/>
</dbReference>
<protein>
    <recommendedName>
        <fullName evidence="3">MobA-like NTP transferase domain-containing protein</fullName>
    </recommendedName>
</protein>
<accession>A0ABX6T9K5</accession>
<evidence type="ECO:0000313" key="1">
    <source>
        <dbReference type="EMBL" id="QNP46552.1"/>
    </source>
</evidence>
<dbReference type="EMBL" id="CP060782">
    <property type="protein sequence ID" value="QNP46552.1"/>
    <property type="molecule type" value="Genomic_DNA"/>
</dbReference>
<name>A0ABX6T9K5_9SPHN</name>
<keyword evidence="2" id="KW-1185">Reference proteome</keyword>
<proteinExistence type="predicted"/>
<evidence type="ECO:0008006" key="3">
    <source>
        <dbReference type="Google" id="ProtNLM"/>
    </source>
</evidence>
<gene>
    <name evidence="1" type="ORF">H9L14_05305</name>
</gene>